<evidence type="ECO:0000259" key="3">
    <source>
        <dbReference type="Pfam" id="PF17479"/>
    </source>
</evidence>
<dbReference type="OrthoDB" id="9779102at2"/>
<sequence>MAGRRMRLALSGLALGLVAGCGGAGQHAGTGPGSTVNQGNPLDNVGAAGNTLAVKIDNVTGRIQQLQQGLAQADVVYWIQVEGGLSRFLAVYDANHLPAMIGPVRSARQTDIPLLQQYGRLDLAYSGAISGLLPLLEQADLQSVTPAGDPGAFSNQGVDPTFVDPHQILARHPSVPARSPGFTFGPAPGGGTALAAMTWHLPSAAIGVRYASGSYAVAVDGHPAWSGTATVVVQHVSIVPGDFTDFNAGHADNEVFTRTVGSGAAQVLRDGKVWEVHWSRPDPAQGTAFTLPDGSRMPFATGPVLVVLVP</sequence>
<name>A0A2V4NVD7_9ACTN</name>
<feature type="signal peptide" evidence="1">
    <location>
        <begin position="1"/>
        <end position="24"/>
    </location>
</feature>
<dbReference type="InterPro" id="IPR035328">
    <property type="entry name" value="DUF3048_C"/>
</dbReference>
<keyword evidence="1" id="KW-0732">Signal</keyword>
<dbReference type="Pfam" id="PF17479">
    <property type="entry name" value="DUF3048_C"/>
    <property type="match status" value="1"/>
</dbReference>
<evidence type="ECO:0000313" key="5">
    <source>
        <dbReference type="Proteomes" id="UP000248039"/>
    </source>
</evidence>
<evidence type="ECO:0000256" key="1">
    <source>
        <dbReference type="SAM" id="SignalP"/>
    </source>
</evidence>
<reference evidence="4 5" key="1">
    <citation type="submission" date="2018-03" db="EMBL/GenBank/DDBJ databases">
        <title>Bioinformatic expansion and discovery of thiopeptide antibiotics.</title>
        <authorList>
            <person name="Schwalen C.J."/>
            <person name="Hudson G.A."/>
            <person name="Mitchell D.A."/>
        </authorList>
    </citation>
    <scope>NUCLEOTIDE SEQUENCE [LARGE SCALE GENOMIC DNA]</scope>
    <source>
        <strain evidence="4 5">ATCC 21389</strain>
    </source>
</reference>
<dbReference type="InterPro" id="IPR023158">
    <property type="entry name" value="YerB-like_sf"/>
</dbReference>
<evidence type="ECO:0000259" key="2">
    <source>
        <dbReference type="Pfam" id="PF11258"/>
    </source>
</evidence>
<feature type="domain" description="DUF3048" evidence="3">
    <location>
        <begin position="228"/>
        <end position="303"/>
    </location>
</feature>
<dbReference type="SUPFAM" id="SSF159774">
    <property type="entry name" value="YerB-like"/>
    <property type="match status" value="1"/>
</dbReference>
<protein>
    <submittedName>
        <fullName evidence="4">DUF3048 domain-containing protein</fullName>
    </submittedName>
</protein>
<dbReference type="EMBL" id="PYBW01000119">
    <property type="protein sequence ID" value="PYC70618.1"/>
    <property type="molecule type" value="Genomic_DNA"/>
</dbReference>
<feature type="domain" description="DUF3048" evidence="2">
    <location>
        <begin position="48"/>
        <end position="153"/>
    </location>
</feature>
<accession>A0A2V4NVD7</accession>
<dbReference type="AlphaFoldDB" id="A0A2V4NVD7"/>
<comment type="caution">
    <text evidence="4">The sequence shown here is derived from an EMBL/GenBank/DDBJ whole genome shotgun (WGS) entry which is preliminary data.</text>
</comment>
<dbReference type="Gene3D" id="3.50.90.10">
    <property type="entry name" value="YerB-like"/>
    <property type="match status" value="1"/>
</dbReference>
<feature type="chain" id="PRO_5038466212" evidence="1">
    <location>
        <begin position="25"/>
        <end position="310"/>
    </location>
</feature>
<dbReference type="Pfam" id="PF11258">
    <property type="entry name" value="DUF3048"/>
    <property type="match status" value="1"/>
</dbReference>
<dbReference type="PROSITE" id="PS51257">
    <property type="entry name" value="PROKAR_LIPOPROTEIN"/>
    <property type="match status" value="1"/>
</dbReference>
<organism evidence="4 5">
    <name type="scientific">Streptomyces tateyamensis</name>
    <dbReference type="NCBI Taxonomy" id="565073"/>
    <lineage>
        <taxon>Bacteria</taxon>
        <taxon>Bacillati</taxon>
        <taxon>Actinomycetota</taxon>
        <taxon>Actinomycetes</taxon>
        <taxon>Kitasatosporales</taxon>
        <taxon>Streptomycetaceae</taxon>
        <taxon>Streptomyces</taxon>
    </lineage>
</organism>
<gene>
    <name evidence="4" type="ORF">C7C46_27305</name>
</gene>
<evidence type="ECO:0000313" key="4">
    <source>
        <dbReference type="EMBL" id="PYC70618.1"/>
    </source>
</evidence>
<dbReference type="Proteomes" id="UP000248039">
    <property type="component" value="Unassembled WGS sequence"/>
</dbReference>
<proteinExistence type="predicted"/>
<keyword evidence="5" id="KW-1185">Reference proteome</keyword>
<dbReference type="InterPro" id="IPR021416">
    <property type="entry name" value="DUF3048_N"/>
</dbReference>